<comment type="caution">
    <text evidence="1">The sequence shown here is derived from an EMBL/GenBank/DDBJ whole genome shotgun (WGS) entry which is preliminary data.</text>
</comment>
<evidence type="ECO:0000313" key="1">
    <source>
        <dbReference type="EMBL" id="RAV79153.1"/>
    </source>
</evidence>
<name>A0A329NKL3_9LACT</name>
<gene>
    <name evidence="1" type="ORF">DBT54_05915</name>
</gene>
<dbReference type="AlphaFoldDB" id="A0A329NKL3"/>
<dbReference type="EMBL" id="QMHM01000009">
    <property type="protein sequence ID" value="RAV79153.1"/>
    <property type="molecule type" value="Genomic_DNA"/>
</dbReference>
<protein>
    <submittedName>
        <fullName evidence="1">Uncharacterized protein</fullName>
    </submittedName>
</protein>
<dbReference type="Proteomes" id="UP000251923">
    <property type="component" value="Unassembled WGS sequence"/>
</dbReference>
<reference evidence="1 2" key="1">
    <citation type="submission" date="2018-04" db="EMBL/GenBank/DDBJ databases">
        <title>Aerococcus urinae genomes.</title>
        <authorList>
            <person name="Hilt E."/>
            <person name="Gilbert N.M."/>
            <person name="Thomas-White K."/>
            <person name="Putonti C."/>
            <person name="Lewis A.L."/>
            <person name="Visck K.L."/>
            <person name="Wolfe A.J."/>
        </authorList>
    </citation>
    <scope>NUCLEOTIDE SEQUENCE [LARGE SCALE GENOMIC DNA]</scope>
    <source>
        <strain evidence="1 2">UMB7480</strain>
    </source>
</reference>
<dbReference type="Pfam" id="PF12363">
    <property type="entry name" value="Phage_TAC_12"/>
    <property type="match status" value="1"/>
</dbReference>
<accession>A0A329NKL3</accession>
<evidence type="ECO:0000313" key="2">
    <source>
        <dbReference type="Proteomes" id="UP000251923"/>
    </source>
</evidence>
<sequence length="155" mass="17712">MNMAFALIIKDKPEEVTFNYRLMFKMNKKLGTTNQETGGKNNDGVGSFFSRIIAEDDQAIIDLFTLINPKLTENDILSAIETYIGDENVEEKYKSLFANIKEEMIESGFFKKKISDYIKNLEKVVELLKKRDDEDTKLQVGALQEQLGEMKAAIN</sequence>
<dbReference type="InterPro" id="IPR024410">
    <property type="entry name" value="Phage_TAC_12"/>
</dbReference>
<organism evidence="1 2">
    <name type="scientific">Aerococcus urinae</name>
    <dbReference type="NCBI Taxonomy" id="1376"/>
    <lineage>
        <taxon>Bacteria</taxon>
        <taxon>Bacillati</taxon>
        <taxon>Bacillota</taxon>
        <taxon>Bacilli</taxon>
        <taxon>Lactobacillales</taxon>
        <taxon>Aerococcaceae</taxon>
        <taxon>Aerococcus</taxon>
    </lineage>
</organism>
<proteinExistence type="predicted"/>